<dbReference type="GO" id="GO:0042732">
    <property type="term" value="P:D-xylose metabolic process"/>
    <property type="evidence" value="ECO:0007669"/>
    <property type="project" value="InterPro"/>
</dbReference>
<comment type="subcellular location">
    <subcellularLocation>
        <location evidence="2">Golgi apparatus membrane</location>
        <topology evidence="2">Single-pass type II membrane protein</topology>
    </subcellularLocation>
    <subcellularLocation>
        <location evidence="12">Golgi apparatus</location>
        <location evidence="12">Golgi stack membrane</location>
    </subcellularLocation>
</comment>
<dbReference type="PANTHER" id="PTHR43078">
    <property type="entry name" value="UDP-GLUCURONIC ACID DECARBOXYLASE-RELATED"/>
    <property type="match status" value="1"/>
</dbReference>
<keyword evidence="4" id="KW-0210">Decarboxylase</keyword>
<evidence type="ECO:0000256" key="9">
    <source>
        <dbReference type="ARBA" id="ARBA00023136"/>
    </source>
</evidence>
<evidence type="ECO:0000313" key="14">
    <source>
        <dbReference type="EMBL" id="OGK44942.1"/>
    </source>
</evidence>
<dbReference type="InterPro" id="IPR036291">
    <property type="entry name" value="NAD(P)-bd_dom_sf"/>
</dbReference>
<dbReference type="UniPathway" id="UPA00796">
    <property type="reaction ID" value="UER00771"/>
</dbReference>
<dbReference type="Proteomes" id="UP000179072">
    <property type="component" value="Unassembled WGS sequence"/>
</dbReference>
<evidence type="ECO:0000256" key="7">
    <source>
        <dbReference type="ARBA" id="ARBA00023027"/>
    </source>
</evidence>
<dbReference type="PANTHER" id="PTHR43078:SF6">
    <property type="entry name" value="UDP-GLUCURONIC ACID DECARBOXYLASE 1"/>
    <property type="match status" value="1"/>
</dbReference>
<comment type="caution">
    <text evidence="14">The sequence shown here is derived from an EMBL/GenBank/DDBJ whole genome shotgun (WGS) entry which is preliminary data.</text>
</comment>
<reference evidence="14 15" key="1">
    <citation type="journal article" date="2016" name="Nat. Commun.">
        <title>Thousands of microbial genomes shed light on interconnected biogeochemical processes in an aquifer system.</title>
        <authorList>
            <person name="Anantharaman K."/>
            <person name="Brown C.T."/>
            <person name="Hug L.A."/>
            <person name="Sharon I."/>
            <person name="Castelle C.J."/>
            <person name="Probst A.J."/>
            <person name="Thomas B.C."/>
            <person name="Singh A."/>
            <person name="Wilkins M.J."/>
            <person name="Karaoz U."/>
            <person name="Brodie E.L."/>
            <person name="Williams K.H."/>
            <person name="Hubbard S.S."/>
            <person name="Banfield J.F."/>
        </authorList>
    </citation>
    <scope>NUCLEOTIDE SEQUENCE [LARGE SCALE GENOMIC DNA]</scope>
</reference>
<evidence type="ECO:0000256" key="8">
    <source>
        <dbReference type="ARBA" id="ARBA00023034"/>
    </source>
</evidence>
<keyword evidence="9" id="KW-0472">Membrane</keyword>
<organism evidence="14 15">
    <name type="scientific">Candidatus Roizmanbacteria bacterium RIFCSPLOWO2_01_FULL_38_11</name>
    <dbReference type="NCBI Taxonomy" id="1802060"/>
    <lineage>
        <taxon>Bacteria</taxon>
        <taxon>Candidatus Roizmaniibacteriota</taxon>
    </lineage>
</organism>
<dbReference type="GO" id="GO:0005737">
    <property type="term" value="C:cytoplasm"/>
    <property type="evidence" value="ECO:0007669"/>
    <property type="project" value="TreeGrafter"/>
</dbReference>
<keyword evidence="8" id="KW-0333">Golgi apparatus</keyword>
<evidence type="ECO:0000256" key="1">
    <source>
        <dbReference type="ARBA" id="ARBA00001911"/>
    </source>
</evidence>
<sequence length="317" mass="35869">MKKILITGGAGFIGSNLAQLLLQKGYAVDVIDNLITGTKNNIDEIRHGHLNFINEDVLSSQYLNKTKEQYEIVYHLASPASPKQYVKYPIETLMVNSLGTKNVLDYVIKSKSLSFVFASTSEIYGDPLVHPQIEEYWGNVSPNGERSCYDEAKRFGEALCSSYIRKYGCDIRVARIFNTYGPHMEKDDGRVISNFVVQALQNKDISIHGDGKQTRSFCFVEDMCKALYLLGTRPQAKNKTINLGNTDEKTIEEIAQLVASLTHSSSQIVFKELPPDDPKRRKPNISRAKEILGWESEIDIRQGLLLTIEYFKKRFSL</sequence>
<dbReference type="SUPFAM" id="SSF51735">
    <property type="entry name" value="NAD(P)-binding Rossmann-fold domains"/>
    <property type="match status" value="1"/>
</dbReference>
<dbReference type="InterPro" id="IPR044516">
    <property type="entry name" value="UXS-like"/>
</dbReference>
<dbReference type="EMBL" id="MGAK01000009">
    <property type="protein sequence ID" value="OGK44942.1"/>
    <property type="molecule type" value="Genomic_DNA"/>
</dbReference>
<feature type="domain" description="NAD-dependent epimerase/dehydratase" evidence="13">
    <location>
        <begin position="4"/>
        <end position="244"/>
    </location>
</feature>
<name>A0A1F7INV0_9BACT</name>
<evidence type="ECO:0000256" key="10">
    <source>
        <dbReference type="ARBA" id="ARBA00023180"/>
    </source>
</evidence>
<accession>A0A1F7INV0</accession>
<evidence type="ECO:0000313" key="15">
    <source>
        <dbReference type="Proteomes" id="UP000179072"/>
    </source>
</evidence>
<evidence type="ECO:0000259" key="13">
    <source>
        <dbReference type="Pfam" id="PF01370"/>
    </source>
</evidence>
<evidence type="ECO:0000256" key="3">
    <source>
        <dbReference type="ARBA" id="ARBA00022692"/>
    </source>
</evidence>
<evidence type="ECO:0000256" key="6">
    <source>
        <dbReference type="ARBA" id="ARBA00022989"/>
    </source>
</evidence>
<gene>
    <name evidence="14" type="ORF">A2957_03455</name>
</gene>
<keyword evidence="7" id="KW-0520">NAD</keyword>
<keyword evidence="5" id="KW-0735">Signal-anchor</keyword>
<dbReference type="GO" id="GO:0033320">
    <property type="term" value="P:UDP-D-xylose biosynthetic process"/>
    <property type="evidence" value="ECO:0007669"/>
    <property type="project" value="UniProtKB-UniPathway"/>
</dbReference>
<dbReference type="STRING" id="1802060.A2957_03455"/>
<dbReference type="Gene3D" id="3.40.50.720">
    <property type="entry name" value="NAD(P)-binding Rossmann-like Domain"/>
    <property type="match status" value="1"/>
</dbReference>
<evidence type="ECO:0000256" key="4">
    <source>
        <dbReference type="ARBA" id="ARBA00022793"/>
    </source>
</evidence>
<dbReference type="GO" id="GO:0070403">
    <property type="term" value="F:NAD+ binding"/>
    <property type="evidence" value="ECO:0007669"/>
    <property type="project" value="InterPro"/>
</dbReference>
<protein>
    <submittedName>
        <fullName evidence="14">NAD-dependent dehydratase</fullName>
    </submittedName>
</protein>
<dbReference type="FunFam" id="3.40.50.720:FF:000065">
    <property type="entry name" value="UDP-glucuronic acid decarboxylase 1"/>
    <property type="match status" value="1"/>
</dbReference>
<evidence type="ECO:0000256" key="2">
    <source>
        <dbReference type="ARBA" id="ARBA00004323"/>
    </source>
</evidence>
<dbReference type="GO" id="GO:0048040">
    <property type="term" value="F:UDP-glucuronate decarboxylase activity"/>
    <property type="evidence" value="ECO:0007669"/>
    <property type="project" value="TreeGrafter"/>
</dbReference>
<comment type="cofactor">
    <cofactor evidence="1">
        <name>NAD(+)</name>
        <dbReference type="ChEBI" id="CHEBI:57540"/>
    </cofactor>
</comment>
<evidence type="ECO:0000256" key="11">
    <source>
        <dbReference type="ARBA" id="ARBA00023239"/>
    </source>
</evidence>
<dbReference type="Pfam" id="PF01370">
    <property type="entry name" value="Epimerase"/>
    <property type="match status" value="1"/>
</dbReference>
<dbReference type="InterPro" id="IPR001509">
    <property type="entry name" value="Epimerase_deHydtase"/>
</dbReference>
<evidence type="ECO:0000256" key="12">
    <source>
        <dbReference type="ARBA" id="ARBA00037859"/>
    </source>
</evidence>
<dbReference type="AlphaFoldDB" id="A0A1F7INV0"/>
<keyword evidence="6" id="KW-1133">Transmembrane helix</keyword>
<proteinExistence type="predicted"/>
<evidence type="ECO:0000256" key="5">
    <source>
        <dbReference type="ARBA" id="ARBA00022968"/>
    </source>
</evidence>
<keyword evidence="10" id="KW-0325">Glycoprotein</keyword>
<keyword evidence="3" id="KW-0812">Transmembrane</keyword>
<keyword evidence="11" id="KW-0456">Lyase</keyword>